<accession>U3AC87</accession>
<reference evidence="9 10" key="1">
    <citation type="submission" date="2013-09" db="EMBL/GenBank/DDBJ databases">
        <title>Whole genome sequencing of Halarchaeum acidiphilum strain MH1-52-1.</title>
        <authorList>
            <person name="Shimane Y."/>
            <person name="Minegishi H."/>
            <person name="Nishi S."/>
            <person name="Echigo A."/>
            <person name="Shuto A."/>
            <person name="Konishi M."/>
            <person name="Ito T."/>
            <person name="Ohkuma M."/>
            <person name="Ohta Y."/>
            <person name="Nagano Y."/>
            <person name="Tsubouchi T."/>
            <person name="Mori K."/>
            <person name="Usui K."/>
            <person name="Kamekura M."/>
            <person name="Usami R."/>
            <person name="Takaki Y."/>
            <person name="Hatada Y."/>
        </authorList>
    </citation>
    <scope>NUCLEOTIDE SEQUENCE [LARGE SCALE GENOMIC DNA]</scope>
    <source>
        <strain evidence="9 10">JCM 16109</strain>
    </source>
</reference>
<dbReference type="InterPro" id="IPR036721">
    <property type="entry name" value="RCK_C_sf"/>
</dbReference>
<dbReference type="PROSITE" id="PS51201">
    <property type="entry name" value="RCK_N"/>
    <property type="match status" value="1"/>
</dbReference>
<keyword evidence="2" id="KW-0813">Transport</keyword>
<dbReference type="Gene3D" id="3.40.50.720">
    <property type="entry name" value="NAD(P)-binding Rossmann-like Domain"/>
    <property type="match status" value="1"/>
</dbReference>
<keyword evidence="10" id="KW-1185">Reference proteome</keyword>
<evidence type="ECO:0000259" key="7">
    <source>
        <dbReference type="PROSITE" id="PS51201"/>
    </source>
</evidence>
<dbReference type="InterPro" id="IPR003148">
    <property type="entry name" value="RCK_N"/>
</dbReference>
<evidence type="ECO:0000313" key="10">
    <source>
        <dbReference type="Proteomes" id="UP000016986"/>
    </source>
</evidence>
<evidence type="ECO:0000256" key="6">
    <source>
        <dbReference type="ARBA" id="ARBA00023065"/>
    </source>
</evidence>
<dbReference type="PANTHER" id="PTHR43833:SF5">
    <property type="entry name" value="TRK SYSTEM POTASSIUM UPTAKE PROTEIN TRKA"/>
    <property type="match status" value="1"/>
</dbReference>
<gene>
    <name evidence="9" type="ORF">MBEHAL_1143</name>
</gene>
<dbReference type="SUPFAM" id="SSF51735">
    <property type="entry name" value="NAD(P)-binding Rossmann-fold domains"/>
    <property type="match status" value="1"/>
</dbReference>
<dbReference type="InterPro" id="IPR006037">
    <property type="entry name" value="RCK_C"/>
</dbReference>
<dbReference type="Pfam" id="PF02080">
    <property type="entry name" value="TrkA_C"/>
    <property type="match status" value="1"/>
</dbReference>
<keyword evidence="3" id="KW-0633">Potassium transport</keyword>
<evidence type="ECO:0000256" key="2">
    <source>
        <dbReference type="ARBA" id="ARBA00022448"/>
    </source>
</evidence>
<dbReference type="PROSITE" id="PS51202">
    <property type="entry name" value="RCK_C"/>
    <property type="match status" value="1"/>
</dbReference>
<dbReference type="SUPFAM" id="SSF116726">
    <property type="entry name" value="TrkA C-terminal domain-like"/>
    <property type="match status" value="1"/>
</dbReference>
<dbReference type="InterPro" id="IPR050721">
    <property type="entry name" value="Trk_Ktr_HKT_K-transport"/>
</dbReference>
<evidence type="ECO:0000259" key="8">
    <source>
        <dbReference type="PROSITE" id="PS51202"/>
    </source>
</evidence>
<dbReference type="GO" id="GO:0015079">
    <property type="term" value="F:potassium ion transmembrane transporter activity"/>
    <property type="evidence" value="ECO:0007669"/>
    <property type="project" value="InterPro"/>
</dbReference>
<keyword evidence="4" id="KW-0630">Potassium</keyword>
<evidence type="ECO:0000256" key="1">
    <source>
        <dbReference type="ARBA" id="ARBA00003660"/>
    </source>
</evidence>
<protein>
    <submittedName>
        <fullName evidence="9">Trk system potassium uptake protein TrkA</fullName>
    </submittedName>
</protein>
<dbReference type="GO" id="GO:0005886">
    <property type="term" value="C:plasma membrane"/>
    <property type="evidence" value="ECO:0007669"/>
    <property type="project" value="InterPro"/>
</dbReference>
<dbReference type="EMBL" id="BATA01000021">
    <property type="protein sequence ID" value="GAD52383.1"/>
    <property type="molecule type" value="Genomic_DNA"/>
</dbReference>
<evidence type="ECO:0000256" key="3">
    <source>
        <dbReference type="ARBA" id="ARBA00022538"/>
    </source>
</evidence>
<organism evidence="9 10">
    <name type="scientific">Halarchaeum acidiphilum MH1-52-1</name>
    <dbReference type="NCBI Taxonomy" id="1261545"/>
    <lineage>
        <taxon>Archaea</taxon>
        <taxon>Methanobacteriati</taxon>
        <taxon>Methanobacteriota</taxon>
        <taxon>Stenosarchaea group</taxon>
        <taxon>Halobacteria</taxon>
        <taxon>Halobacteriales</taxon>
        <taxon>Halobacteriaceae</taxon>
    </lineage>
</organism>
<dbReference type="eggNOG" id="arCOG01957">
    <property type="taxonomic scope" value="Archaea"/>
</dbReference>
<evidence type="ECO:0000256" key="4">
    <source>
        <dbReference type="ARBA" id="ARBA00022958"/>
    </source>
</evidence>
<dbReference type="AlphaFoldDB" id="U3AC87"/>
<name>U3AC87_9EURY</name>
<dbReference type="InterPro" id="IPR006036">
    <property type="entry name" value="K_uptake_TrkA"/>
</dbReference>
<dbReference type="Pfam" id="PF02254">
    <property type="entry name" value="TrkA_N"/>
    <property type="match status" value="1"/>
</dbReference>
<feature type="domain" description="RCK C-terminal" evidence="8">
    <location>
        <begin position="133"/>
        <end position="221"/>
    </location>
</feature>
<dbReference type="Proteomes" id="UP000016986">
    <property type="component" value="Unassembled WGS sequence"/>
</dbReference>
<proteinExistence type="predicted"/>
<keyword evidence="5" id="KW-0520">NAD</keyword>
<dbReference type="Gene3D" id="3.30.70.1450">
    <property type="entry name" value="Regulator of K+ conductance, C-terminal domain"/>
    <property type="match status" value="1"/>
</dbReference>
<comment type="caution">
    <text evidence="9">The sequence shown here is derived from an EMBL/GenBank/DDBJ whole genome shotgun (WGS) entry which is preliminary data.</text>
</comment>
<sequence length="222" mass="23990">MYIIVVGAGTIGSQVIELVTREQNEVVVIEENPERANAVSRDYDCLVVNADATEKETLEQASADGADAIIATTEEDAVNIMVLLLARDIGIPSLVSVVQNPDHMNLFRQLGANVLENPQRLIAEYLVRAVQRPSIKDFMSLGGGAEVFEITVTDEAQWPERRLSEAGEAGLLPDGVLVIAIERDGNIVTPRGDTEIRAGDLATVFSRDGVTDPVMRQFTGSS</sequence>
<feature type="domain" description="RCK N-terminal" evidence="7">
    <location>
        <begin position="1"/>
        <end position="116"/>
    </location>
</feature>
<dbReference type="PANTHER" id="PTHR43833">
    <property type="entry name" value="POTASSIUM CHANNEL PROTEIN 2-RELATED-RELATED"/>
    <property type="match status" value="1"/>
</dbReference>
<evidence type="ECO:0000313" key="9">
    <source>
        <dbReference type="EMBL" id="GAD52383.1"/>
    </source>
</evidence>
<comment type="function">
    <text evidence="1">Part of a potassium transport system.</text>
</comment>
<dbReference type="PRINTS" id="PR00335">
    <property type="entry name" value="KUPTAKETRKA"/>
</dbReference>
<dbReference type="InterPro" id="IPR036291">
    <property type="entry name" value="NAD(P)-bd_dom_sf"/>
</dbReference>
<evidence type="ECO:0000256" key="5">
    <source>
        <dbReference type="ARBA" id="ARBA00023027"/>
    </source>
</evidence>
<keyword evidence="6" id="KW-0406">Ion transport</keyword>